<dbReference type="GO" id="GO:0004222">
    <property type="term" value="F:metalloendopeptidase activity"/>
    <property type="evidence" value="ECO:0007669"/>
    <property type="project" value="InterPro"/>
</dbReference>
<dbReference type="InterPro" id="IPR024077">
    <property type="entry name" value="Neurolysin/TOP_dom2"/>
</dbReference>
<dbReference type="InterPro" id="IPR045090">
    <property type="entry name" value="Pept_M3A_M3B"/>
</dbReference>
<accession>A0A0C2IWT2</accession>
<dbReference type="InterPro" id="IPR001567">
    <property type="entry name" value="Pept_M3A_M3B_dom"/>
</dbReference>
<dbReference type="GO" id="GO:0046872">
    <property type="term" value="F:metal ion binding"/>
    <property type="evidence" value="ECO:0007669"/>
    <property type="project" value="UniProtKB-UniRule"/>
</dbReference>
<dbReference type="OMA" id="KNFQSAM"/>
<dbReference type="InterPro" id="IPR024079">
    <property type="entry name" value="MetalloPept_cat_dom_sf"/>
</dbReference>
<keyword evidence="3 7" id="KW-0479">Metal-binding</keyword>
<evidence type="ECO:0000256" key="3">
    <source>
        <dbReference type="ARBA" id="ARBA00022723"/>
    </source>
</evidence>
<protein>
    <submittedName>
        <fullName evidence="9">Thimet oligopeptidase</fullName>
    </submittedName>
</protein>
<dbReference type="EMBL" id="JWZT01005340">
    <property type="protein sequence ID" value="KII61322.1"/>
    <property type="molecule type" value="Genomic_DNA"/>
</dbReference>
<reference evidence="9 10" key="1">
    <citation type="journal article" date="2014" name="Genome Biol. Evol.">
        <title>The genome of the myxosporean Thelohanellus kitauei shows adaptations to nutrient acquisition within its fish host.</title>
        <authorList>
            <person name="Yang Y."/>
            <person name="Xiong J."/>
            <person name="Zhou Z."/>
            <person name="Huo F."/>
            <person name="Miao W."/>
            <person name="Ran C."/>
            <person name="Liu Y."/>
            <person name="Zhang J."/>
            <person name="Feng J."/>
            <person name="Wang M."/>
            <person name="Wang M."/>
            <person name="Wang L."/>
            <person name="Yao B."/>
        </authorList>
    </citation>
    <scope>NUCLEOTIDE SEQUENCE [LARGE SCALE GENOMIC DNA]</scope>
    <source>
        <strain evidence="9">Wuqing</strain>
    </source>
</reference>
<proteinExistence type="inferred from homology"/>
<keyword evidence="2 7" id="KW-0645">Protease</keyword>
<comment type="caution">
    <text evidence="9">The sequence shown here is derived from an EMBL/GenBank/DDBJ whole genome shotgun (WGS) entry which is preliminary data.</text>
</comment>
<name>A0A0C2IWT2_THEKT</name>
<keyword evidence="6 7" id="KW-0482">Metalloprotease</keyword>
<evidence type="ECO:0000256" key="6">
    <source>
        <dbReference type="ARBA" id="ARBA00023049"/>
    </source>
</evidence>
<evidence type="ECO:0000256" key="2">
    <source>
        <dbReference type="ARBA" id="ARBA00022670"/>
    </source>
</evidence>
<dbReference type="GO" id="GO:0006518">
    <property type="term" value="P:peptide metabolic process"/>
    <property type="evidence" value="ECO:0007669"/>
    <property type="project" value="TreeGrafter"/>
</dbReference>
<dbReference type="GO" id="GO:0005758">
    <property type="term" value="C:mitochondrial intermembrane space"/>
    <property type="evidence" value="ECO:0007669"/>
    <property type="project" value="TreeGrafter"/>
</dbReference>
<dbReference type="PANTHER" id="PTHR11804:SF84">
    <property type="entry name" value="SACCHAROLYSIN"/>
    <property type="match status" value="1"/>
</dbReference>
<evidence type="ECO:0000259" key="8">
    <source>
        <dbReference type="Pfam" id="PF01432"/>
    </source>
</evidence>
<evidence type="ECO:0000256" key="7">
    <source>
        <dbReference type="RuleBase" id="RU003435"/>
    </source>
</evidence>
<dbReference type="SUPFAM" id="SSF55486">
    <property type="entry name" value="Metalloproteases ('zincins'), catalytic domain"/>
    <property type="match status" value="1"/>
</dbReference>
<gene>
    <name evidence="9" type="ORF">RF11_15579</name>
</gene>
<keyword evidence="10" id="KW-1185">Reference proteome</keyword>
<evidence type="ECO:0000256" key="1">
    <source>
        <dbReference type="ARBA" id="ARBA00006040"/>
    </source>
</evidence>
<sequence length="694" mass="81796">MFQSKPMRYELGRVLRIYLKQSNRFGNVYCKMSTFSEFLSHFPDYTWDFPPEKIEKRCRAMMDCVKKQVDSIAKLPVSEVTFETVCQPLADLETEIDKERNLIEIFVNSSPDAAVRDKCSEMSKVVSDFVIELAMRKDVYDQLQRITGADKLPYESARYLDKSILYRKRDGLHLPETERQRLTDLFKEMSNLCIDFSRNISEENEELEFSKEELDGMTEDFFKSLTQKGDKYILTLKYPHVVPLLKQCKVVKTREIMEKAYNRRCIDTNIKILNRVLELRKERVDILKYKTHADYVTEILMSKTGAKVSEFLSSLFEKIKDSVKKEKNRMLELKRKECEERKIPFDNRINMFDNGYYQNMVEEIDFQVDKNLIKQYFPFEHVTQQLLEIYQTLLVLRFEKVEEAKVIHPEVSLYAVFDQRSGDLLGYFYLDLFPRPFKYTHAACFPLHPGCDYKGKPRVSCAVMMANFTKPLLEKPSLLTHEEVETYFHEFGHVMHHICSRTKYSMFHGTSVERDFVEAPSQMLENWCWEEESLRKLSCHYETKKPLPDELIKKICKSRMANIALFIARQISLSMFDHIIHTTEHADTFKVYHDCLKKYLEMEPTPGTNFAAAFGHMCGGYDAQYYGYLWSQVYSYDMFKSRFKQEGIFNPETGMSYRMKILYPGSTKDGSELLRDFLGRDPIMEPFLESAGIK</sequence>
<dbReference type="AlphaFoldDB" id="A0A0C2IWT2"/>
<dbReference type="InterPro" id="IPR024080">
    <property type="entry name" value="Neurolysin/TOP_N"/>
</dbReference>
<dbReference type="Gene3D" id="3.40.390.10">
    <property type="entry name" value="Collagenase (Catalytic Domain)"/>
    <property type="match status" value="1"/>
</dbReference>
<comment type="cofactor">
    <cofactor evidence="7">
        <name>Zn(2+)</name>
        <dbReference type="ChEBI" id="CHEBI:29105"/>
    </cofactor>
    <text evidence="7">Binds 1 zinc ion.</text>
</comment>
<comment type="similarity">
    <text evidence="1 7">Belongs to the peptidase M3 family.</text>
</comment>
<dbReference type="Pfam" id="PF01432">
    <property type="entry name" value="Peptidase_M3"/>
    <property type="match status" value="1"/>
</dbReference>
<evidence type="ECO:0000313" key="10">
    <source>
        <dbReference type="Proteomes" id="UP000031668"/>
    </source>
</evidence>
<feature type="domain" description="Peptidase M3A/M3B catalytic" evidence="8">
    <location>
        <begin position="244"/>
        <end position="692"/>
    </location>
</feature>
<dbReference type="CDD" id="cd06455">
    <property type="entry name" value="M3A_TOP"/>
    <property type="match status" value="1"/>
</dbReference>
<evidence type="ECO:0000256" key="5">
    <source>
        <dbReference type="ARBA" id="ARBA00022833"/>
    </source>
</evidence>
<dbReference type="PANTHER" id="PTHR11804">
    <property type="entry name" value="PROTEASE M3 THIMET OLIGOPEPTIDASE-RELATED"/>
    <property type="match status" value="1"/>
</dbReference>
<keyword evidence="5 7" id="KW-0862">Zinc</keyword>
<evidence type="ECO:0000313" key="9">
    <source>
        <dbReference type="EMBL" id="KII61322.1"/>
    </source>
</evidence>
<dbReference type="FunFam" id="3.40.390.10:FF:000006">
    <property type="entry name" value="Thimet oligopeptidase 1"/>
    <property type="match status" value="1"/>
</dbReference>
<dbReference type="Gene3D" id="1.10.1370.10">
    <property type="entry name" value="Neurolysin, domain 3"/>
    <property type="match status" value="1"/>
</dbReference>
<dbReference type="Gene3D" id="1.20.1050.40">
    <property type="entry name" value="Endopeptidase. Chain P, domain 1"/>
    <property type="match status" value="1"/>
</dbReference>
<dbReference type="Proteomes" id="UP000031668">
    <property type="component" value="Unassembled WGS sequence"/>
</dbReference>
<dbReference type="OrthoDB" id="534666at2759"/>
<keyword evidence="4 7" id="KW-0378">Hydrolase</keyword>
<dbReference type="GO" id="GO:0006508">
    <property type="term" value="P:proteolysis"/>
    <property type="evidence" value="ECO:0007669"/>
    <property type="project" value="UniProtKB-KW"/>
</dbReference>
<organism evidence="9 10">
    <name type="scientific">Thelohanellus kitauei</name>
    <name type="common">Myxosporean</name>
    <dbReference type="NCBI Taxonomy" id="669202"/>
    <lineage>
        <taxon>Eukaryota</taxon>
        <taxon>Metazoa</taxon>
        <taxon>Cnidaria</taxon>
        <taxon>Myxozoa</taxon>
        <taxon>Myxosporea</taxon>
        <taxon>Bivalvulida</taxon>
        <taxon>Platysporina</taxon>
        <taxon>Myxobolidae</taxon>
        <taxon>Thelohanellus</taxon>
    </lineage>
</organism>
<evidence type="ECO:0000256" key="4">
    <source>
        <dbReference type="ARBA" id="ARBA00022801"/>
    </source>
</evidence>